<dbReference type="GO" id="GO:0009507">
    <property type="term" value="C:chloroplast"/>
    <property type="evidence" value="ECO:0007669"/>
    <property type="project" value="TreeGrafter"/>
</dbReference>
<dbReference type="Proteomes" id="UP000243975">
    <property type="component" value="Unassembled WGS sequence"/>
</dbReference>
<dbReference type="PANTHER" id="PTHR31739:SF4">
    <property type="entry name" value="ENT-COPALYL DIPHOSPHATE SYNTHASE, CHLOROPLASTIC"/>
    <property type="match status" value="1"/>
</dbReference>
<dbReference type="SFLD" id="SFLDG01014">
    <property type="entry name" value="Terpene_Cyclase_Like_1_N-term"/>
    <property type="match status" value="2"/>
</dbReference>
<dbReference type="InterPro" id="IPR050148">
    <property type="entry name" value="Terpene_synthase-like"/>
</dbReference>
<dbReference type="Pfam" id="PF01397">
    <property type="entry name" value="Terpene_synth"/>
    <property type="match status" value="1"/>
</dbReference>
<evidence type="ECO:0000259" key="4">
    <source>
        <dbReference type="Pfam" id="PF01397"/>
    </source>
</evidence>
<dbReference type="OMA" id="RDKWVIA"/>
<keyword evidence="3" id="KW-0460">Magnesium</keyword>
<dbReference type="SUPFAM" id="SSF48576">
    <property type="entry name" value="Terpenoid synthases"/>
    <property type="match status" value="1"/>
</dbReference>
<dbReference type="STRING" id="59895.A0A103XPE3"/>
<keyword evidence="2" id="KW-0479">Metal-binding</keyword>
<proteinExistence type="predicted"/>
<dbReference type="Gene3D" id="1.50.10.130">
    <property type="entry name" value="Terpene synthase, N-terminal domain"/>
    <property type="match status" value="1"/>
</dbReference>
<evidence type="ECO:0000313" key="5">
    <source>
        <dbReference type="EMBL" id="KVH94410.1"/>
    </source>
</evidence>
<comment type="cofactor">
    <cofactor evidence="1">
        <name>Mg(2+)</name>
        <dbReference type="ChEBI" id="CHEBI:18420"/>
    </cofactor>
</comment>
<dbReference type="Gramene" id="KVH94410">
    <property type="protein sequence ID" value="KVH94410"/>
    <property type="gene ID" value="Ccrd_003554"/>
</dbReference>
<dbReference type="InterPro" id="IPR008949">
    <property type="entry name" value="Isoprenoid_synthase_dom_sf"/>
</dbReference>
<dbReference type="InterPro" id="IPR008930">
    <property type="entry name" value="Terpenoid_cyclase/PrenylTrfase"/>
</dbReference>
<dbReference type="AlphaFoldDB" id="A0A103XPE3"/>
<dbReference type="PANTHER" id="PTHR31739">
    <property type="entry name" value="ENT-COPALYL DIPHOSPHATE SYNTHASE, CHLOROPLASTIC"/>
    <property type="match status" value="1"/>
</dbReference>
<evidence type="ECO:0000313" key="6">
    <source>
        <dbReference type="Proteomes" id="UP000243975"/>
    </source>
</evidence>
<evidence type="ECO:0000256" key="3">
    <source>
        <dbReference type="ARBA" id="ARBA00022842"/>
    </source>
</evidence>
<evidence type="ECO:0000256" key="1">
    <source>
        <dbReference type="ARBA" id="ARBA00001946"/>
    </source>
</evidence>
<reference evidence="5 6" key="1">
    <citation type="journal article" date="2016" name="Sci. Rep.">
        <title>The genome sequence of the outbreeding globe artichoke constructed de novo incorporating a phase-aware low-pass sequencing strategy of F1 progeny.</title>
        <authorList>
            <person name="Scaglione D."/>
            <person name="Reyes-Chin-Wo S."/>
            <person name="Acquadro A."/>
            <person name="Froenicke L."/>
            <person name="Portis E."/>
            <person name="Beitel C."/>
            <person name="Tirone M."/>
            <person name="Mauro R."/>
            <person name="Lo Monaco A."/>
            <person name="Mauromicale G."/>
            <person name="Faccioli P."/>
            <person name="Cattivelli L."/>
            <person name="Rieseberg L."/>
            <person name="Michelmore R."/>
            <person name="Lanteri S."/>
        </authorList>
    </citation>
    <scope>NUCLEOTIDE SEQUENCE [LARGE SCALE GENOMIC DNA]</scope>
    <source>
        <strain evidence="5">2C</strain>
    </source>
</reference>
<dbReference type="EMBL" id="LEKV01004554">
    <property type="protein sequence ID" value="KVH94410.1"/>
    <property type="molecule type" value="Genomic_DNA"/>
</dbReference>
<dbReference type="Gene3D" id="1.10.600.10">
    <property type="entry name" value="Farnesyl Diphosphate Synthase"/>
    <property type="match status" value="2"/>
</dbReference>
<organism evidence="5 6">
    <name type="scientific">Cynara cardunculus var. scolymus</name>
    <name type="common">Globe artichoke</name>
    <name type="synonym">Cynara scolymus</name>
    <dbReference type="NCBI Taxonomy" id="59895"/>
    <lineage>
        <taxon>Eukaryota</taxon>
        <taxon>Viridiplantae</taxon>
        <taxon>Streptophyta</taxon>
        <taxon>Embryophyta</taxon>
        <taxon>Tracheophyta</taxon>
        <taxon>Spermatophyta</taxon>
        <taxon>Magnoliopsida</taxon>
        <taxon>eudicotyledons</taxon>
        <taxon>Gunneridae</taxon>
        <taxon>Pentapetalae</taxon>
        <taxon>asterids</taxon>
        <taxon>campanulids</taxon>
        <taxon>Asterales</taxon>
        <taxon>Asteraceae</taxon>
        <taxon>Carduoideae</taxon>
        <taxon>Cardueae</taxon>
        <taxon>Carduinae</taxon>
        <taxon>Cynara</taxon>
    </lineage>
</organism>
<dbReference type="Gene3D" id="1.50.10.160">
    <property type="match status" value="2"/>
</dbReference>
<name>A0A103XPE3_CYNCS</name>
<protein>
    <submittedName>
        <fullName evidence="5">Terpene synthase, metal-binding domain-containing protein</fullName>
    </submittedName>
</protein>
<accession>A0A103XPE3</accession>
<sequence>MLHSMDDGETTMSAYDTAWVALVQDVNGSGRPQFPSCLEWIVNNQLPDGSWGEGLIFLAHDRIINTIPKSIMHKVPTTLLHSLEGVPNLEWEKLVKLQCKDGSFLFSPSSTAFALMQTKDEKCLQYLTNIVTKFNGGVPTAYPLDLFEHIWVVDRLQRLGISRYFKSEIEDCVQYIYRLLRMHGYEISPDVFQQFEKDGKFVCFVGQTTQATTGMFNLLRASQVLFPREKILDDAKKFSYNYLKEKQSTNELLDKWIIAKDLPGEVGYALDVPWMGNVSNNKYLEMAKLDYNNCLAMHQLEWNTMQQWYVDFNIGRFRVSNITSLLVSYYLAAASVFEPERSKERIAWAKTTTLVDAISSLFDSLQLSKEQRRDFVDEFRNTPSSLRPARWQRGDAMEGHALLIVQTVSLIDGRWTSKELLAHPQYQRLSSVTNNLCHEISQSHKSNENRKTCFENETTYRTQEFRMQELVQLVLGNSPDDLDRDLKQLFLTVAKTFFYKSYYDPVTINAHISKVLFETVI</sequence>
<comment type="caution">
    <text evidence="5">The sequence shown here is derived from an EMBL/GenBank/DDBJ whole genome shotgun (WGS) entry which is preliminary data.</text>
</comment>
<evidence type="ECO:0000256" key="2">
    <source>
        <dbReference type="ARBA" id="ARBA00022723"/>
    </source>
</evidence>
<dbReference type="SUPFAM" id="SSF48239">
    <property type="entry name" value="Terpenoid cyclases/Protein prenyltransferases"/>
    <property type="match status" value="2"/>
</dbReference>
<dbReference type="InterPro" id="IPR036965">
    <property type="entry name" value="Terpene_synth_N_sf"/>
</dbReference>
<feature type="domain" description="Terpene synthase N-terminal" evidence="4">
    <location>
        <begin position="176"/>
        <end position="270"/>
    </location>
</feature>
<dbReference type="GO" id="GO:0009686">
    <property type="term" value="P:gibberellin biosynthetic process"/>
    <property type="evidence" value="ECO:0007669"/>
    <property type="project" value="TreeGrafter"/>
</dbReference>
<gene>
    <name evidence="5" type="ORF">Ccrd_003554</name>
</gene>
<keyword evidence="6" id="KW-1185">Reference proteome</keyword>
<dbReference type="GO" id="GO:0000287">
    <property type="term" value="F:magnesium ion binding"/>
    <property type="evidence" value="ECO:0007669"/>
    <property type="project" value="TreeGrafter"/>
</dbReference>
<dbReference type="InterPro" id="IPR001906">
    <property type="entry name" value="Terpene_synth_N"/>
</dbReference>
<dbReference type="GO" id="GO:0010333">
    <property type="term" value="F:terpene synthase activity"/>
    <property type="evidence" value="ECO:0007669"/>
    <property type="project" value="InterPro"/>
</dbReference>